<dbReference type="PANTHER" id="PTHR47270">
    <property type="entry name" value="PROTEIN MLP1-LIKE"/>
    <property type="match status" value="1"/>
</dbReference>
<reference evidence="3" key="1">
    <citation type="journal article" date="2017" name="Gigascience">
        <title>The genome draft of coconut (Cocos nucifera).</title>
        <authorList>
            <person name="Xiao Y."/>
            <person name="Xu P."/>
            <person name="Fan H."/>
            <person name="Baudouin L."/>
            <person name="Xia W."/>
            <person name="Bocs S."/>
            <person name="Xu J."/>
            <person name="Li Q."/>
            <person name="Guo A."/>
            <person name="Zhou L."/>
            <person name="Li J."/>
            <person name="Wu Y."/>
            <person name="Ma Z."/>
            <person name="Armero A."/>
            <person name="Issali A.E."/>
            <person name="Liu N."/>
            <person name="Peng M."/>
            <person name="Yang Y."/>
        </authorList>
    </citation>
    <scope>NUCLEOTIDE SEQUENCE</scope>
    <source>
        <tissue evidence="3">Spear leaf of Hainan Tall coconut</tissue>
    </source>
</reference>
<evidence type="ECO:0000256" key="1">
    <source>
        <dbReference type="SAM" id="Coils"/>
    </source>
</evidence>
<comment type="caution">
    <text evidence="3">The sequence shown here is derived from an EMBL/GenBank/DDBJ whole genome shotgun (WGS) entry which is preliminary data.</text>
</comment>
<keyword evidence="1" id="KW-0175">Coiled coil</keyword>
<gene>
    <name evidence="3" type="ORF">COCNU_10G008400</name>
</gene>
<protein>
    <submittedName>
        <fullName evidence="3">Putative myosin-11</fullName>
    </submittedName>
</protein>
<proteinExistence type="predicted"/>
<evidence type="ECO:0000313" key="3">
    <source>
        <dbReference type="EMBL" id="KAG1362621.1"/>
    </source>
</evidence>
<feature type="region of interest" description="Disordered" evidence="2">
    <location>
        <begin position="1"/>
        <end position="22"/>
    </location>
</feature>
<dbReference type="Proteomes" id="UP000797356">
    <property type="component" value="Chromosome 10"/>
</dbReference>
<feature type="coiled-coil region" evidence="1">
    <location>
        <begin position="28"/>
        <end position="69"/>
    </location>
</feature>
<keyword evidence="4" id="KW-1185">Reference proteome</keyword>
<dbReference type="AlphaFoldDB" id="A0A8K0N8P4"/>
<reference evidence="3" key="2">
    <citation type="submission" date="2019-07" db="EMBL/GenBank/DDBJ databases">
        <authorList>
            <person name="Yang Y."/>
            <person name="Bocs S."/>
            <person name="Baudouin L."/>
        </authorList>
    </citation>
    <scope>NUCLEOTIDE SEQUENCE</scope>
    <source>
        <tissue evidence="3">Spear leaf of Hainan Tall coconut</tissue>
    </source>
</reference>
<accession>A0A8K0N8P4</accession>
<sequence>MDEEKSQTEIVNKMPRNSDATVSDNGKISLLEAELKDIRERYLQMSIQYAEVEVEREELVMKLNSTNKEKRWFL</sequence>
<evidence type="ECO:0000256" key="2">
    <source>
        <dbReference type="SAM" id="MobiDB-lite"/>
    </source>
</evidence>
<dbReference type="PANTHER" id="PTHR47270:SF3">
    <property type="entry name" value="HYPOTETICAL PROTEIN"/>
    <property type="match status" value="1"/>
</dbReference>
<dbReference type="OrthoDB" id="2018427at2759"/>
<dbReference type="EMBL" id="CM017881">
    <property type="protein sequence ID" value="KAG1362621.1"/>
    <property type="molecule type" value="Genomic_DNA"/>
</dbReference>
<evidence type="ECO:0000313" key="4">
    <source>
        <dbReference type="Proteomes" id="UP000797356"/>
    </source>
</evidence>
<name>A0A8K0N8P4_COCNU</name>
<organism evidence="3 4">
    <name type="scientific">Cocos nucifera</name>
    <name type="common">Coconut palm</name>
    <dbReference type="NCBI Taxonomy" id="13894"/>
    <lineage>
        <taxon>Eukaryota</taxon>
        <taxon>Viridiplantae</taxon>
        <taxon>Streptophyta</taxon>
        <taxon>Embryophyta</taxon>
        <taxon>Tracheophyta</taxon>
        <taxon>Spermatophyta</taxon>
        <taxon>Magnoliopsida</taxon>
        <taxon>Liliopsida</taxon>
        <taxon>Arecaceae</taxon>
        <taxon>Arecoideae</taxon>
        <taxon>Cocoseae</taxon>
        <taxon>Attaleinae</taxon>
        <taxon>Cocos</taxon>
    </lineage>
</organism>